<dbReference type="EMBL" id="CDQK01000005">
    <property type="protein sequence ID" value="CEP23825.1"/>
    <property type="molecule type" value="Genomic_DNA"/>
</dbReference>
<dbReference type="PANTHER" id="PTHR45809">
    <property type="entry name" value="VIRAL IAP-ASSOCIATED FACTOR HOMOLOG"/>
    <property type="match status" value="1"/>
</dbReference>
<organism evidence="3 4">
    <name type="scientific">Cyberlindnera jadinii (strain ATCC 18201 / CBS 1600 / BCRC 20928 / JCM 3617 / NBRC 0987 / NRRL Y-1542)</name>
    <name type="common">Torula yeast</name>
    <name type="synonym">Candida utilis</name>
    <dbReference type="NCBI Taxonomy" id="983966"/>
    <lineage>
        <taxon>Eukaryota</taxon>
        <taxon>Fungi</taxon>
        <taxon>Dikarya</taxon>
        <taxon>Ascomycota</taxon>
        <taxon>Saccharomycotina</taxon>
        <taxon>Saccharomycetes</taxon>
        <taxon>Phaffomycetales</taxon>
        <taxon>Phaffomycetaceae</taxon>
        <taxon>Cyberlindnera</taxon>
    </lineage>
</organism>
<evidence type="ECO:0000256" key="1">
    <source>
        <dbReference type="ARBA" id="ARBA00009686"/>
    </source>
</evidence>
<dbReference type="GO" id="GO:0005737">
    <property type="term" value="C:cytoplasm"/>
    <property type="evidence" value="ECO:0007669"/>
    <property type="project" value="TreeGrafter"/>
</dbReference>
<dbReference type="Pfam" id="PF02114">
    <property type="entry name" value="Phosducin"/>
    <property type="match status" value="1"/>
</dbReference>
<dbReference type="GO" id="GO:0006457">
    <property type="term" value="P:protein folding"/>
    <property type="evidence" value="ECO:0007669"/>
    <property type="project" value="TreeGrafter"/>
</dbReference>
<sequence length="293" mass="33556">MFCKAVGGRWALEEDISTALTKRKTYSSTEEGQGKMNPMMNPMMNQKVEMQVDPDEDTEWNDILRKHGVIPERPPSPTEQLEEALQDAVVKQWDNRLEGKDLDELEALEDEEDEDFLEEYKQKRLKELSDLSKASQYGRVYPVTKPEYKTEITDASNDTFVLVHLSLQSSLQSRLLSSLWSSLAAKFPELKFVDIPGSRAIENYPDANCPTILIYRNGDVVKQLITLTQLGGNATNLKDLEKVLVDIGSVKDSDKRLIINSEDEDLQETHRLRFMKKSLRSNNDDDDDDDFFD</sequence>
<protein>
    <submittedName>
        <fullName evidence="3">PLP2 protein</fullName>
    </submittedName>
</protein>
<dbReference type="InterPro" id="IPR051498">
    <property type="entry name" value="Phosducin-like_chap/apop_reg"/>
</dbReference>
<comment type="similarity">
    <text evidence="1">Belongs to the phosducin family.</text>
</comment>
<reference evidence="4" key="1">
    <citation type="journal article" date="2015" name="J. Biotechnol.">
        <title>The structure of the Cyberlindnera jadinii genome and its relation to Candida utilis analyzed by the occurrence of single nucleotide polymorphisms.</title>
        <authorList>
            <person name="Rupp O."/>
            <person name="Brinkrolf K."/>
            <person name="Buerth C."/>
            <person name="Kunigo M."/>
            <person name="Schneider J."/>
            <person name="Jaenicke S."/>
            <person name="Goesmann A."/>
            <person name="Puehler A."/>
            <person name="Jaeger K.-E."/>
            <person name="Ernst J.F."/>
        </authorList>
    </citation>
    <scope>NUCLEOTIDE SEQUENCE [LARGE SCALE GENOMIC DNA]</scope>
    <source>
        <strain evidence="4">ATCC 18201 / CBS 1600 / BCRC 20928 / JCM 3617 / NBRC 0987 / NRRL Y-1542</strain>
    </source>
</reference>
<dbReference type="CDD" id="cd02988">
    <property type="entry name" value="Phd_like_VIAF"/>
    <property type="match status" value="1"/>
</dbReference>
<dbReference type="InterPro" id="IPR024253">
    <property type="entry name" value="Phosducin_thioredoxin-like_dom"/>
</dbReference>
<gene>
    <name evidence="3" type="primary">PLP2</name>
    <name evidence="3" type="ORF">BN1211_4490</name>
</gene>
<feature type="domain" description="Phosducin" evidence="2">
    <location>
        <begin position="79"/>
        <end position="253"/>
    </location>
</feature>
<dbReference type="InterPro" id="IPR036249">
    <property type="entry name" value="Thioredoxin-like_sf"/>
</dbReference>
<dbReference type="AlphaFoldDB" id="A0A0H5C6K9"/>
<accession>A0A0H5C6K9</accession>
<evidence type="ECO:0000259" key="2">
    <source>
        <dbReference type="Pfam" id="PF02114"/>
    </source>
</evidence>
<proteinExistence type="inferred from homology"/>
<dbReference type="Proteomes" id="UP000038830">
    <property type="component" value="Unassembled WGS sequence"/>
</dbReference>
<dbReference type="SUPFAM" id="SSF52833">
    <property type="entry name" value="Thioredoxin-like"/>
    <property type="match status" value="1"/>
</dbReference>
<dbReference type="PANTHER" id="PTHR45809:SF3">
    <property type="entry name" value="VIRAL IAP-ASSOCIATED FACTOR HOMOLOG"/>
    <property type="match status" value="1"/>
</dbReference>
<evidence type="ECO:0000313" key="3">
    <source>
        <dbReference type="EMBL" id="CEP23825.1"/>
    </source>
</evidence>
<name>A0A0H5C6K9_CYBJN</name>
<dbReference type="Gene3D" id="3.40.30.10">
    <property type="entry name" value="Glutaredoxin"/>
    <property type="match status" value="1"/>
</dbReference>
<evidence type="ECO:0000313" key="4">
    <source>
        <dbReference type="Proteomes" id="UP000038830"/>
    </source>
</evidence>